<dbReference type="GO" id="GO:0017004">
    <property type="term" value="P:cytochrome complex assembly"/>
    <property type="evidence" value="ECO:0007669"/>
    <property type="project" value="UniProtKB-KW"/>
</dbReference>
<keyword evidence="4" id="KW-0676">Redox-active center</keyword>
<dbReference type="InterPro" id="IPR050553">
    <property type="entry name" value="Thioredoxin_ResA/DsbE_sf"/>
</dbReference>
<name>A0A139LFT3_9BACE</name>
<gene>
    <name evidence="6" type="ORF">HMPREF2531_02406</name>
</gene>
<dbReference type="Pfam" id="PF13905">
    <property type="entry name" value="Thioredoxin_8"/>
    <property type="match status" value="1"/>
</dbReference>
<organism evidence="6">
    <name type="scientific">Bacteroides intestinalis</name>
    <dbReference type="NCBI Taxonomy" id="329854"/>
    <lineage>
        <taxon>Bacteria</taxon>
        <taxon>Pseudomonadati</taxon>
        <taxon>Bacteroidota</taxon>
        <taxon>Bacteroidia</taxon>
        <taxon>Bacteroidales</taxon>
        <taxon>Bacteroidaceae</taxon>
        <taxon>Bacteroides</taxon>
    </lineage>
</organism>
<proteinExistence type="predicted"/>
<keyword evidence="3" id="KW-1015">Disulfide bond</keyword>
<comment type="caution">
    <text evidence="6">The sequence shown here is derived from an EMBL/GenBank/DDBJ whole genome shotgun (WGS) entry which is preliminary data.</text>
</comment>
<evidence type="ECO:0000313" key="7">
    <source>
        <dbReference type="Proteomes" id="UP000070319"/>
    </source>
</evidence>
<keyword evidence="2" id="KW-0201">Cytochrome c-type biogenesis</keyword>
<evidence type="ECO:0000256" key="1">
    <source>
        <dbReference type="ARBA" id="ARBA00004196"/>
    </source>
</evidence>
<dbReference type="InterPro" id="IPR013766">
    <property type="entry name" value="Thioredoxin_domain"/>
</dbReference>
<protein>
    <submittedName>
        <fullName evidence="6">Redoxin family protein</fullName>
    </submittedName>
</protein>
<reference evidence="6 7" key="1">
    <citation type="submission" date="2016-02" db="EMBL/GenBank/DDBJ databases">
        <authorList>
            <person name="Wen L."/>
            <person name="He K."/>
            <person name="Yang H."/>
        </authorList>
    </citation>
    <scope>NUCLEOTIDE SEQUENCE [LARGE SCALE GENOMIC DNA]</scope>
    <source>
        <strain evidence="6 7">KLE1704</strain>
    </source>
</reference>
<dbReference type="Proteomes" id="UP000070319">
    <property type="component" value="Unassembled WGS sequence"/>
</dbReference>
<evidence type="ECO:0000256" key="2">
    <source>
        <dbReference type="ARBA" id="ARBA00022748"/>
    </source>
</evidence>
<dbReference type="EMBL" id="LTDF01000084">
    <property type="protein sequence ID" value="KXT50302.1"/>
    <property type="molecule type" value="Genomic_DNA"/>
</dbReference>
<sequence>MPRIMKNIAITCFVLIAVCVGLQAKKVVKAPYFMAANTSQIEFEKVTLGKDTTWIDAKIYSIPGEDVRIDSTAVLQIGGKTYAYLGGNGFSKELWTKTPASGELAVTLKFEPIPMDTESFDFFEMSEKKDEGWNIYGVRLDGKKPEIGIPENLLNQQLDYSQPLPDPDLKNGKTVIYGHILGYDPTHGIALKFNCTDWLFFDVFGQSVPVAEDGSFRYETNMMLPGEATLRVGRKRFELFLMPGGKLEVTINLPEIFWSESHLFGKKENGQLIWFEGTYAALNTELVKHAGLMNIYSADNFYENICGVTPAQYKKYVTKIYEKNRGEILKNKSLSDAACTYMINKLEMSYFFAIRGYKGNISYAPMISGKKGVKRADMTVDESYYDDILELDFIHSPYIRYGSYPDFVRAATEDFKGKFEPQPVWEDILRAQPLGSTLARLKPLSEKQMLTLDSISEPEIKKALTVKNKEVMDLLAESANKTGYTVCQLDTAVTADSLLAVVTRPYRGKVVLIDMWNTWCGPCMRAMNSLKPVKEELKDVVYIYIADESSPEGKWKITIPDIHGIHYRITNEQSSALGKLYEYPGIPTYFVIDREGKLSYKVTGFPGAEVMKEELLKAGK</sequence>
<evidence type="ECO:0000313" key="6">
    <source>
        <dbReference type="EMBL" id="KXT50302.1"/>
    </source>
</evidence>
<dbReference type="Gene3D" id="3.40.30.10">
    <property type="entry name" value="Glutaredoxin"/>
    <property type="match status" value="1"/>
</dbReference>
<evidence type="ECO:0000259" key="5">
    <source>
        <dbReference type="PROSITE" id="PS51352"/>
    </source>
</evidence>
<dbReference type="PANTHER" id="PTHR42852">
    <property type="entry name" value="THIOL:DISULFIDE INTERCHANGE PROTEIN DSBE"/>
    <property type="match status" value="1"/>
</dbReference>
<dbReference type="InterPro" id="IPR012336">
    <property type="entry name" value="Thioredoxin-like_fold"/>
</dbReference>
<evidence type="ECO:0000256" key="3">
    <source>
        <dbReference type="ARBA" id="ARBA00023157"/>
    </source>
</evidence>
<dbReference type="CDD" id="cd02966">
    <property type="entry name" value="TlpA_like_family"/>
    <property type="match status" value="1"/>
</dbReference>
<dbReference type="PANTHER" id="PTHR42852:SF6">
    <property type="entry name" value="THIOL:DISULFIDE INTERCHANGE PROTEIN DSBE"/>
    <property type="match status" value="1"/>
</dbReference>
<comment type="subcellular location">
    <subcellularLocation>
        <location evidence="1">Cell envelope</location>
    </subcellularLocation>
</comment>
<dbReference type="AlphaFoldDB" id="A0A139LFT3"/>
<dbReference type="SUPFAM" id="SSF52833">
    <property type="entry name" value="Thioredoxin-like"/>
    <property type="match status" value="1"/>
</dbReference>
<dbReference type="GO" id="GO:0030313">
    <property type="term" value="C:cell envelope"/>
    <property type="evidence" value="ECO:0007669"/>
    <property type="project" value="UniProtKB-SubCell"/>
</dbReference>
<feature type="domain" description="Thioredoxin" evidence="5">
    <location>
        <begin position="441"/>
        <end position="620"/>
    </location>
</feature>
<evidence type="ECO:0000256" key="4">
    <source>
        <dbReference type="ARBA" id="ARBA00023284"/>
    </source>
</evidence>
<dbReference type="PATRIC" id="fig|329854.7.peg.2451"/>
<accession>A0A139LFT3</accession>
<dbReference type="PROSITE" id="PS51352">
    <property type="entry name" value="THIOREDOXIN_2"/>
    <property type="match status" value="1"/>
</dbReference>
<dbReference type="InterPro" id="IPR036249">
    <property type="entry name" value="Thioredoxin-like_sf"/>
</dbReference>